<feature type="coiled-coil region" evidence="9">
    <location>
        <begin position="247"/>
        <end position="281"/>
    </location>
</feature>
<comment type="subcellular location">
    <subcellularLocation>
        <location evidence="2">Cytoplasm</location>
    </subcellularLocation>
</comment>
<dbReference type="Gene3D" id="3.30.40.10">
    <property type="entry name" value="Zinc/RING finger domain, C3HC4 (zinc finger)"/>
    <property type="match status" value="3"/>
</dbReference>
<proteinExistence type="predicted"/>
<reference evidence="12" key="1">
    <citation type="journal article" date="2011" name="Genome Res.">
        <title>Phylogeny-wide analysis of social amoeba genomes highlights ancient origins for complex intercellular communication.</title>
        <authorList>
            <person name="Heidel A.J."/>
            <person name="Lawal H.M."/>
            <person name="Felder M."/>
            <person name="Schilde C."/>
            <person name="Helps N.R."/>
            <person name="Tunggal B."/>
            <person name="Rivero F."/>
            <person name="John U."/>
            <person name="Schleicher M."/>
            <person name="Eichinger L."/>
            <person name="Platzer M."/>
            <person name="Noegel A.A."/>
            <person name="Schaap P."/>
            <person name="Gloeckner G."/>
        </authorList>
    </citation>
    <scope>NUCLEOTIDE SEQUENCE [LARGE SCALE GENOMIC DNA]</scope>
    <source>
        <strain evidence="12">SH3</strain>
    </source>
</reference>
<evidence type="ECO:0000256" key="6">
    <source>
        <dbReference type="ARBA" id="ARBA00022771"/>
    </source>
</evidence>
<dbReference type="PANTHER" id="PTHR10131">
    <property type="entry name" value="TNF RECEPTOR ASSOCIATED FACTOR"/>
    <property type="match status" value="1"/>
</dbReference>
<dbReference type="InterPro" id="IPR001293">
    <property type="entry name" value="Znf_TRAF"/>
</dbReference>
<dbReference type="SUPFAM" id="SSF57850">
    <property type="entry name" value="RING/U-box"/>
    <property type="match status" value="1"/>
</dbReference>
<evidence type="ECO:0000256" key="5">
    <source>
        <dbReference type="ARBA" id="ARBA00022737"/>
    </source>
</evidence>
<feature type="zinc finger region" description="TRAF-type" evidence="8">
    <location>
        <begin position="178"/>
        <end position="227"/>
    </location>
</feature>
<dbReference type="PANTHER" id="PTHR10131:SF94">
    <property type="entry name" value="TNF RECEPTOR-ASSOCIATED FACTOR 4"/>
    <property type="match status" value="1"/>
</dbReference>
<keyword evidence="12" id="KW-1185">Reference proteome</keyword>
<sequence>MADENSIFVESSISMEERLVNQDYTDLTCYLCLGLVFDTRQCSNGHIACLECVKPLTEKVGSKCHCGEPINLQSLSKSLVANNSVKKLEVYCENHFRLINGKWEEYLDQQGCNEITTIEQSESHQKSCPFNKYLCQHDGCDVELVRVELDVHEKGCVHRLVKCDLCQETLKSVNMNGHIVALCPEINEECLNGCGDTYPRKTRDDHIQTCPDQMIGCPFGDEICKEKDKRKYMDAHAQASWHIAQLVIKTNQNNKELKEENDKLNNLIEQLDYDMMVLETQLDLCIKKKSMEWIIPSDPKASTWKSNRFQIRGCTFYLDFGRNLSGAMNWYIFIDKPAAINYTIEVTEKDGPPFTKKKMSKEINRFLQISSMSAFQRKSETKIKLTIGVLSYTKPLPQTY</sequence>
<dbReference type="PROSITE" id="PS50145">
    <property type="entry name" value="ZF_TRAF"/>
    <property type="match status" value="2"/>
</dbReference>
<dbReference type="OrthoDB" id="1737200at2759"/>
<dbReference type="EMBL" id="GL883009">
    <property type="protein sequence ID" value="EGG22453.1"/>
    <property type="molecule type" value="Genomic_DNA"/>
</dbReference>
<evidence type="ECO:0000256" key="8">
    <source>
        <dbReference type="PROSITE-ProRule" id="PRU00207"/>
    </source>
</evidence>
<dbReference type="RefSeq" id="XP_004360304.1">
    <property type="nucleotide sequence ID" value="XM_004360247.1"/>
</dbReference>
<dbReference type="GeneID" id="14874578"/>
<keyword evidence="7 8" id="KW-0862">Zinc</keyword>
<protein>
    <submittedName>
        <fullName evidence="11">TRAF-type zinc finger-containing protein</fullName>
    </submittedName>
</protein>
<dbReference type="STRING" id="1054147.F4PPZ0"/>
<evidence type="ECO:0000256" key="1">
    <source>
        <dbReference type="ARBA" id="ARBA00003051"/>
    </source>
</evidence>
<evidence type="ECO:0000256" key="9">
    <source>
        <dbReference type="SAM" id="Coils"/>
    </source>
</evidence>
<dbReference type="Proteomes" id="UP000007797">
    <property type="component" value="Unassembled WGS sequence"/>
</dbReference>
<evidence type="ECO:0000256" key="2">
    <source>
        <dbReference type="ARBA" id="ARBA00004496"/>
    </source>
</evidence>
<keyword evidence="6 8" id="KW-0863">Zinc-finger</keyword>
<dbReference type="InterPro" id="IPR013083">
    <property type="entry name" value="Znf_RING/FYVE/PHD"/>
</dbReference>
<name>F4PPZ0_CACFS</name>
<evidence type="ECO:0000256" key="7">
    <source>
        <dbReference type="ARBA" id="ARBA00022833"/>
    </source>
</evidence>
<dbReference type="SUPFAM" id="SSF49599">
    <property type="entry name" value="TRAF domain-like"/>
    <property type="match status" value="2"/>
</dbReference>
<feature type="domain" description="TRAF-type" evidence="10">
    <location>
        <begin position="123"/>
        <end position="166"/>
    </location>
</feature>
<dbReference type="GO" id="GO:0008270">
    <property type="term" value="F:zinc ion binding"/>
    <property type="evidence" value="ECO:0007669"/>
    <property type="project" value="UniProtKB-KW"/>
</dbReference>
<evidence type="ECO:0000259" key="10">
    <source>
        <dbReference type="PROSITE" id="PS50145"/>
    </source>
</evidence>
<dbReference type="KEGG" id="dfa:DFA_04579"/>
<dbReference type="AlphaFoldDB" id="F4PPZ0"/>
<evidence type="ECO:0000256" key="4">
    <source>
        <dbReference type="ARBA" id="ARBA00022723"/>
    </source>
</evidence>
<keyword evidence="9" id="KW-0175">Coiled coil</keyword>
<evidence type="ECO:0000313" key="12">
    <source>
        <dbReference type="Proteomes" id="UP000007797"/>
    </source>
</evidence>
<evidence type="ECO:0000256" key="3">
    <source>
        <dbReference type="ARBA" id="ARBA00022490"/>
    </source>
</evidence>
<keyword evidence="3" id="KW-0963">Cytoplasm</keyword>
<gene>
    <name evidence="11" type="ORF">DFA_04579</name>
</gene>
<keyword evidence="5" id="KW-0677">Repeat</keyword>
<feature type="zinc finger region" description="TRAF-type" evidence="8">
    <location>
        <begin position="123"/>
        <end position="166"/>
    </location>
</feature>
<dbReference type="GO" id="GO:0005737">
    <property type="term" value="C:cytoplasm"/>
    <property type="evidence" value="ECO:0007669"/>
    <property type="project" value="UniProtKB-SubCell"/>
</dbReference>
<organism evidence="11 12">
    <name type="scientific">Cavenderia fasciculata</name>
    <name type="common">Slime mold</name>
    <name type="synonym">Dictyostelium fasciculatum</name>
    <dbReference type="NCBI Taxonomy" id="261658"/>
    <lineage>
        <taxon>Eukaryota</taxon>
        <taxon>Amoebozoa</taxon>
        <taxon>Evosea</taxon>
        <taxon>Eumycetozoa</taxon>
        <taxon>Dictyostelia</taxon>
        <taxon>Acytosteliales</taxon>
        <taxon>Cavenderiaceae</taxon>
        <taxon>Cavenderia</taxon>
    </lineage>
</organism>
<accession>F4PPZ0</accession>
<keyword evidence="4 8" id="KW-0479">Metal-binding</keyword>
<feature type="domain" description="TRAF-type" evidence="10">
    <location>
        <begin position="178"/>
        <end position="227"/>
    </location>
</feature>
<evidence type="ECO:0000313" key="11">
    <source>
        <dbReference type="EMBL" id="EGG22453.1"/>
    </source>
</evidence>
<comment type="function">
    <text evidence="1">Probable adapter protein and signal transducer that links members of the tumor necrosis factor receptor family to different signaling pathways by association with the receptor cytoplasmic domain and kinases.</text>
</comment>
<dbReference type="Pfam" id="PF02176">
    <property type="entry name" value="zf-TRAF"/>
    <property type="match status" value="1"/>
</dbReference>
<dbReference type="OMA" id="SERVECE"/>